<dbReference type="Proteomes" id="UP000752171">
    <property type="component" value="Unassembled WGS sequence"/>
</dbReference>
<feature type="transmembrane region" description="Helical" evidence="1">
    <location>
        <begin position="155"/>
        <end position="179"/>
    </location>
</feature>
<keyword evidence="1" id="KW-0472">Membrane</keyword>
<feature type="chain" id="PRO_5035754877" description="Immunoglobulin V-set domain-containing protein" evidence="2">
    <location>
        <begin position="22"/>
        <end position="241"/>
    </location>
</feature>
<organism evidence="3 4">
    <name type="scientific">Astyanax mexicanus</name>
    <name type="common">Blind cave fish</name>
    <name type="synonym">Astyanax fasciatus mexicanus</name>
    <dbReference type="NCBI Taxonomy" id="7994"/>
    <lineage>
        <taxon>Eukaryota</taxon>
        <taxon>Metazoa</taxon>
        <taxon>Chordata</taxon>
        <taxon>Craniata</taxon>
        <taxon>Vertebrata</taxon>
        <taxon>Euteleostomi</taxon>
        <taxon>Actinopterygii</taxon>
        <taxon>Neopterygii</taxon>
        <taxon>Teleostei</taxon>
        <taxon>Ostariophysi</taxon>
        <taxon>Characiformes</taxon>
        <taxon>Characoidei</taxon>
        <taxon>Acestrorhamphidae</taxon>
        <taxon>Acestrorhamphinae</taxon>
        <taxon>Astyanax</taxon>
    </lineage>
</organism>
<dbReference type="KEGG" id="amex:103044663"/>
<accession>A0A8T2LIF7</accession>
<evidence type="ECO:0000256" key="1">
    <source>
        <dbReference type="SAM" id="Phobius"/>
    </source>
</evidence>
<feature type="signal peptide" evidence="2">
    <location>
        <begin position="1"/>
        <end position="21"/>
    </location>
</feature>
<keyword evidence="1" id="KW-0812">Transmembrane</keyword>
<protein>
    <recommendedName>
        <fullName evidence="5">Immunoglobulin V-set domain-containing protein</fullName>
    </recommendedName>
</protein>
<keyword evidence="2" id="KW-0732">Signal</keyword>
<evidence type="ECO:0008006" key="5">
    <source>
        <dbReference type="Google" id="ProtNLM"/>
    </source>
</evidence>
<proteinExistence type="predicted"/>
<evidence type="ECO:0000256" key="2">
    <source>
        <dbReference type="SAM" id="SignalP"/>
    </source>
</evidence>
<evidence type="ECO:0000313" key="3">
    <source>
        <dbReference type="EMBL" id="KAG9271563.1"/>
    </source>
</evidence>
<evidence type="ECO:0000313" key="4">
    <source>
        <dbReference type="Proteomes" id="UP000752171"/>
    </source>
</evidence>
<dbReference type="EMBL" id="JAICCE010000011">
    <property type="protein sequence ID" value="KAG9271563.1"/>
    <property type="molecule type" value="Genomic_DNA"/>
</dbReference>
<dbReference type="AlphaFoldDB" id="A0A8T2LIF7"/>
<sequence>MSVRCLTLLLSLYLSFQKAWTDTSLEVTSGLQYSFKDPDSVTVICEYNWEKGWEVAVKLKANNNVVCETSQKRRDWSQEGNQTKFHLKNVTSDQKKLSYTCEVFRHHPLPILKGEGHAFRFFPESHILPNIPCNSTETTIVIPPPEIPCRPNTLIWAWALIGLMLLLCLYSLIITILYITLKIKWSQELNDTLTYVPMQKQVRQKNADKNAEYMDMRKVPPMAATVRDMNHNSHRLPAAFM</sequence>
<reference evidence="3 4" key="1">
    <citation type="submission" date="2021-07" db="EMBL/GenBank/DDBJ databases">
        <authorList>
            <person name="Imarazene B."/>
            <person name="Zahm M."/>
            <person name="Klopp C."/>
            <person name="Cabau C."/>
            <person name="Beille S."/>
            <person name="Jouanno E."/>
            <person name="Castinel A."/>
            <person name="Lluch J."/>
            <person name="Gil L."/>
            <person name="Kuchtly C."/>
            <person name="Lopez Roques C."/>
            <person name="Donnadieu C."/>
            <person name="Parrinello H."/>
            <person name="Journot L."/>
            <person name="Du K."/>
            <person name="Schartl M."/>
            <person name="Retaux S."/>
            <person name="Guiguen Y."/>
        </authorList>
    </citation>
    <scope>NUCLEOTIDE SEQUENCE [LARGE SCALE GENOMIC DNA]</scope>
    <source>
        <strain evidence="3">Pach_M1</strain>
        <tissue evidence="3">Testis</tissue>
    </source>
</reference>
<comment type="caution">
    <text evidence="3">The sequence shown here is derived from an EMBL/GenBank/DDBJ whole genome shotgun (WGS) entry which is preliminary data.</text>
</comment>
<gene>
    <name evidence="3" type="ORF">AMEX_G14501</name>
</gene>
<name>A0A8T2LIF7_ASTMX</name>
<keyword evidence="1" id="KW-1133">Transmembrane helix</keyword>